<dbReference type="RefSeq" id="WP_207134635.1">
    <property type="nucleotide sequence ID" value="NZ_JAFLNA010000008.1"/>
</dbReference>
<gene>
    <name evidence="1" type="ORF">JZX89_15685</name>
</gene>
<evidence type="ECO:0000313" key="1">
    <source>
        <dbReference type="EMBL" id="MBO0132176.1"/>
    </source>
</evidence>
<reference evidence="1 2" key="1">
    <citation type="submission" date="2021-03" db="EMBL/GenBank/DDBJ databases">
        <title>Whole genome sequence of Agrobacterium sp. strain Rnr.</title>
        <authorList>
            <person name="Mafakheri H."/>
            <person name="Taghavi S.M."/>
            <person name="Nemanja K."/>
            <person name="Osdaghi E."/>
        </authorList>
    </citation>
    <scope>NUCLEOTIDE SEQUENCE [LARGE SCALE GENOMIC DNA]</scope>
    <source>
        <strain evidence="1 2">Rnr</strain>
    </source>
</reference>
<evidence type="ECO:0000313" key="2">
    <source>
        <dbReference type="Proteomes" id="UP000664699"/>
    </source>
</evidence>
<dbReference type="EMBL" id="JAFLNA010000008">
    <property type="protein sequence ID" value="MBO0132176.1"/>
    <property type="molecule type" value="Genomic_DNA"/>
</dbReference>
<proteinExistence type="predicted"/>
<protein>
    <submittedName>
        <fullName evidence="1">Uncharacterized protein</fullName>
    </submittedName>
</protein>
<dbReference type="Proteomes" id="UP000664699">
    <property type="component" value="Unassembled WGS sequence"/>
</dbReference>
<keyword evidence="2" id="KW-1185">Reference proteome</keyword>
<sequence length="50" mass="5184">MAAGTTLLKLRAGIPEKSVETEPAAVIAMHSVHTSPKMKKPGSSPGFIIP</sequence>
<name>A0ABS3EJR0_9HYPH</name>
<comment type="caution">
    <text evidence="1">The sequence shown here is derived from an EMBL/GenBank/DDBJ whole genome shotgun (WGS) entry which is preliminary data.</text>
</comment>
<accession>A0ABS3EJR0</accession>
<organism evidence="1 2">
    <name type="scientific">Agrobacterium burrii</name>
    <dbReference type="NCBI Taxonomy" id="2815339"/>
    <lineage>
        <taxon>Bacteria</taxon>
        <taxon>Pseudomonadati</taxon>
        <taxon>Pseudomonadota</taxon>
        <taxon>Alphaproteobacteria</taxon>
        <taxon>Hyphomicrobiales</taxon>
        <taxon>Rhizobiaceae</taxon>
        <taxon>Rhizobium/Agrobacterium group</taxon>
        <taxon>Agrobacterium</taxon>
        <taxon>Agrobacterium tumefaciens complex</taxon>
    </lineage>
</organism>